<accession>A0ABM7NSV4</accession>
<dbReference type="EMBL" id="AP024483">
    <property type="protein sequence ID" value="BCS83167.1"/>
    <property type="molecule type" value="Genomic_DNA"/>
</dbReference>
<evidence type="ECO:0000313" key="2">
    <source>
        <dbReference type="Proteomes" id="UP001321479"/>
    </source>
</evidence>
<dbReference type="InterPro" id="IPR043930">
    <property type="entry name" value="DUF5754"/>
</dbReference>
<keyword evidence="2" id="KW-1185">Reference proteome</keyword>
<organism evidence="1 2">
    <name type="scientific">Cotonvirus japonicus</name>
    <dbReference type="NCBI Taxonomy" id="2811091"/>
    <lineage>
        <taxon>Viruses</taxon>
        <taxon>Varidnaviria</taxon>
        <taxon>Bamfordvirae</taxon>
        <taxon>Nucleocytoviricota</taxon>
        <taxon>Megaviricetes</taxon>
        <taxon>Imitervirales</taxon>
        <taxon>Mimiviridae</taxon>
        <taxon>Megamimivirinae</taxon>
        <taxon>Cotonvirus</taxon>
        <taxon>Cotonvirus japonicum</taxon>
    </lineage>
</organism>
<dbReference type="RefSeq" id="YP_010841775.1">
    <property type="nucleotide sequence ID" value="NC_079139.1"/>
</dbReference>
<sequence length="100" mass="11589">MNSTMRKNLKKYKKIFDFPDLTIKSSKRNNKRFQASYTDYDGNRQTVYFGQPGAFTFADGAPEAKRRSYRARAKEQRIKNGHRAISVPGSPASLAYYILW</sequence>
<evidence type="ECO:0000313" key="1">
    <source>
        <dbReference type="EMBL" id="BCS83167.1"/>
    </source>
</evidence>
<dbReference type="Pfam" id="PF19058">
    <property type="entry name" value="DUF5754"/>
    <property type="match status" value="1"/>
</dbReference>
<name>A0ABM7NSV4_9VIRU</name>
<reference evidence="1 2" key="1">
    <citation type="submission" date="2021-02" db="EMBL/GenBank/DDBJ databases">
        <title>Cotonvirus japonicus, which uses Golgi apparatus of host cells for its virion factory, phylogenetically links tailed tupanvirus and icosahedral mimivirus.</title>
        <authorList>
            <person name="Takahashi H."/>
            <person name="Fukaya S."/>
            <person name="Song C."/>
            <person name="Murata K."/>
            <person name="Takemura M."/>
        </authorList>
    </citation>
    <scope>NUCLEOTIDE SEQUENCE [LARGE SCALE GENOMIC DNA]</scope>
</reference>
<protein>
    <submittedName>
        <fullName evidence="1">Uncharacterized protein</fullName>
    </submittedName>
</protein>
<proteinExistence type="predicted"/>
<dbReference type="Proteomes" id="UP001321479">
    <property type="component" value="Segment"/>
</dbReference>
<dbReference type="GeneID" id="80558372"/>